<evidence type="ECO:0000259" key="3">
    <source>
        <dbReference type="Pfam" id="PF02254"/>
    </source>
</evidence>
<sequence length="578" mass="63012">MVPGNFLGEPPRAPTKSVLRLVFALAGVVAFVCGYIGLSQHIGRIGGYGNNPFDLIYYDLQLFVLGAPPLDDGGPFPPLLDFARFAAPAVTAYAVVEACRLLFATELRRLRDRNARGHVIVCGDGLVADTLTRRLQSAGHRVVAVRSDLMTPSGSGQVARAARDPSVLRGAGIGRARAVYACTDDSATNAAIGLAAARHGRSPLAVYAQVADPELCLALQARHLGLARNPGARLDFFNIDDLAARKLFAEDPLIAVDGRPPRVVVLGATAFGRAVLVELARRWRVRDPHGARLVPLVLVDEAATEAAAQLTHRYPFLSRVCRIIPLDGGLGDMLGHLPRAGFPLPPDRVFICYDDEERALKTALTAEQLWHGGPGSMVVRLDRLANLREAFGSGYGLGVLDDLSGALRLYGVVHAACDPALIGDDLVERLARVIHESYVVARRRHGDRPGSNAALVPWEELPESLRRANRAQAKDIGRKLRELGCALSPRVGPGDEHALEEPEFERLAILEHQRWLAEQEASGWRYAPHRDDERRLHPALSPWEDLREDLRVRNHEAVRELPVILADAGFRIVRVGHA</sequence>
<feature type="transmembrane region" description="Helical" evidence="1">
    <location>
        <begin position="21"/>
        <end position="38"/>
    </location>
</feature>
<comment type="caution">
    <text evidence="4">The sequence shown here is derived from an EMBL/GenBank/DDBJ whole genome shotgun (WGS) entry which is preliminary data.</text>
</comment>
<evidence type="ECO:0000313" key="4">
    <source>
        <dbReference type="EMBL" id="GIG92918.1"/>
    </source>
</evidence>
<protein>
    <recommendedName>
        <fullName evidence="6">RCK N-terminal domain-containing protein</fullName>
    </recommendedName>
</protein>
<dbReference type="EMBL" id="BONW01000049">
    <property type="protein sequence ID" value="GIG92918.1"/>
    <property type="molecule type" value="Genomic_DNA"/>
</dbReference>
<dbReference type="PANTHER" id="PTHR43833:SF11">
    <property type="entry name" value="VOLTAGE-GATED POTASSIUM CHANNEL KCH"/>
    <property type="match status" value="1"/>
</dbReference>
<gene>
    <name evidence="4" type="ORF">Pen02_78540</name>
</gene>
<dbReference type="InterPro" id="IPR036291">
    <property type="entry name" value="NAD(P)-bd_dom_sf"/>
</dbReference>
<accession>A0ABQ4EDW0</accession>
<dbReference type="Gene3D" id="6.20.350.10">
    <property type="match status" value="2"/>
</dbReference>
<evidence type="ECO:0000256" key="1">
    <source>
        <dbReference type="SAM" id="Phobius"/>
    </source>
</evidence>
<dbReference type="SUPFAM" id="SSF51735">
    <property type="entry name" value="NAD(P)-binding Rossmann-fold domains"/>
    <property type="match status" value="1"/>
</dbReference>
<keyword evidence="1" id="KW-1133">Transmembrane helix</keyword>
<feature type="domain" description="Ryanodine receptor Ryr" evidence="2">
    <location>
        <begin position="505"/>
        <end position="572"/>
    </location>
</feature>
<dbReference type="Proteomes" id="UP000646749">
    <property type="component" value="Unassembled WGS sequence"/>
</dbReference>
<feature type="domain" description="RCK N-terminal" evidence="3">
    <location>
        <begin position="119"/>
        <end position="216"/>
    </location>
</feature>
<organism evidence="4 5">
    <name type="scientific">Plantactinospora endophytica</name>
    <dbReference type="NCBI Taxonomy" id="673535"/>
    <lineage>
        <taxon>Bacteria</taxon>
        <taxon>Bacillati</taxon>
        <taxon>Actinomycetota</taxon>
        <taxon>Actinomycetes</taxon>
        <taxon>Micromonosporales</taxon>
        <taxon>Micromonosporaceae</taxon>
        <taxon>Plantactinospora</taxon>
    </lineage>
</organism>
<dbReference type="InterPro" id="IPR003148">
    <property type="entry name" value="RCK_N"/>
</dbReference>
<dbReference type="Gene3D" id="3.40.50.720">
    <property type="entry name" value="NAD(P)-binding Rossmann-like Domain"/>
    <property type="match status" value="1"/>
</dbReference>
<reference evidence="4 5" key="1">
    <citation type="submission" date="2021-01" db="EMBL/GenBank/DDBJ databases">
        <title>Whole genome shotgun sequence of Plantactinospora endophytica NBRC 110450.</title>
        <authorList>
            <person name="Komaki H."/>
            <person name="Tamura T."/>
        </authorList>
    </citation>
    <scope>NUCLEOTIDE SEQUENCE [LARGE SCALE GENOMIC DNA]</scope>
    <source>
        <strain evidence="4 5">NBRC 110450</strain>
    </source>
</reference>
<keyword evidence="1" id="KW-0812">Transmembrane</keyword>
<proteinExistence type="predicted"/>
<dbReference type="PANTHER" id="PTHR43833">
    <property type="entry name" value="POTASSIUM CHANNEL PROTEIN 2-RELATED-RELATED"/>
    <property type="match status" value="1"/>
</dbReference>
<name>A0ABQ4EDW0_9ACTN</name>
<keyword evidence="5" id="KW-1185">Reference proteome</keyword>
<dbReference type="InterPro" id="IPR003032">
    <property type="entry name" value="Ryanodine_rcpt"/>
</dbReference>
<dbReference type="Pfam" id="PF02254">
    <property type="entry name" value="TrkA_N"/>
    <property type="match status" value="1"/>
</dbReference>
<keyword evidence="1" id="KW-0472">Membrane</keyword>
<dbReference type="Pfam" id="PF02026">
    <property type="entry name" value="RyR"/>
    <property type="match status" value="1"/>
</dbReference>
<evidence type="ECO:0000259" key="2">
    <source>
        <dbReference type="Pfam" id="PF02026"/>
    </source>
</evidence>
<dbReference type="InterPro" id="IPR050721">
    <property type="entry name" value="Trk_Ktr_HKT_K-transport"/>
</dbReference>
<evidence type="ECO:0008006" key="6">
    <source>
        <dbReference type="Google" id="ProtNLM"/>
    </source>
</evidence>
<evidence type="ECO:0000313" key="5">
    <source>
        <dbReference type="Proteomes" id="UP000646749"/>
    </source>
</evidence>